<evidence type="ECO:0000313" key="7">
    <source>
        <dbReference type="EMBL" id="MTV00542.1"/>
    </source>
</evidence>
<evidence type="ECO:0000313" key="16">
    <source>
        <dbReference type="Proteomes" id="UP000434916"/>
    </source>
</evidence>
<reference evidence="16 17" key="2">
    <citation type="journal article" date="2019" name="Nat. Med.">
        <title>A library of human gut bacterial isolates paired with longitudinal multiomics data enables mechanistic microbiome research.</title>
        <authorList>
            <person name="Poyet M."/>
            <person name="Groussin M."/>
            <person name="Gibbons S.M."/>
            <person name="Avila-Pacheco J."/>
            <person name="Jiang X."/>
            <person name="Kearney S.M."/>
            <person name="Perrotta A.R."/>
            <person name="Berdy B."/>
            <person name="Zhao S."/>
            <person name="Lieberman T.D."/>
            <person name="Swanson P.K."/>
            <person name="Smith M."/>
            <person name="Roesemann S."/>
            <person name="Alexander J.E."/>
            <person name="Rich S.A."/>
            <person name="Livny J."/>
            <person name="Vlamakis H."/>
            <person name="Clish C."/>
            <person name="Bullock K."/>
            <person name="Deik A."/>
            <person name="Scott J."/>
            <person name="Pierce K.A."/>
            <person name="Xavier R.J."/>
            <person name="Alm E.J."/>
        </authorList>
    </citation>
    <scope>NUCLEOTIDE SEQUENCE [LARGE SCALE GENOMIC DNA]</scope>
    <source>
        <strain evidence="7 19">BIOML-A11</strain>
        <strain evidence="6 18">BIOML-A16</strain>
        <strain evidence="4 17">BIOML-A25</strain>
        <strain evidence="5 16">BIOML-A29</strain>
    </source>
</reference>
<organism evidence="10 15">
    <name type="scientific">Parabacteroides merdae</name>
    <dbReference type="NCBI Taxonomy" id="46503"/>
    <lineage>
        <taxon>Bacteria</taxon>
        <taxon>Pseudomonadati</taxon>
        <taxon>Bacteroidota</taxon>
        <taxon>Bacteroidia</taxon>
        <taxon>Bacteroidales</taxon>
        <taxon>Tannerellaceae</taxon>
        <taxon>Parabacteroides</taxon>
    </lineage>
</organism>
<dbReference type="EMBL" id="QSEF01000004">
    <property type="protein sequence ID" value="RGZ50349.1"/>
    <property type="molecule type" value="Genomic_DNA"/>
</dbReference>
<reference evidence="12 13" key="1">
    <citation type="submission" date="2018-08" db="EMBL/GenBank/DDBJ databases">
        <title>A genome reference for cultivated species of the human gut microbiota.</title>
        <authorList>
            <person name="Zou Y."/>
            <person name="Xue W."/>
            <person name="Luo G."/>
        </authorList>
    </citation>
    <scope>NUCLEOTIDE SEQUENCE [LARGE SCALE GENOMIC DNA]</scope>
    <source>
        <strain evidence="11 13">AM16-50</strain>
        <strain evidence="10 15">AM34-17</strain>
        <strain evidence="9 14">AM50-15</strain>
        <strain evidence="8 12">OM05-11AA</strain>
    </source>
</reference>
<evidence type="ECO:0000313" key="13">
    <source>
        <dbReference type="Proteomes" id="UP000283732"/>
    </source>
</evidence>
<dbReference type="Proteomes" id="UP000434916">
    <property type="component" value="Unassembled WGS sequence"/>
</dbReference>
<evidence type="ECO:0000313" key="19">
    <source>
        <dbReference type="Proteomes" id="UP000482671"/>
    </source>
</evidence>
<dbReference type="Proteomes" id="UP000261088">
    <property type="component" value="Unassembled WGS sequence"/>
</dbReference>
<evidence type="ECO:0000256" key="1">
    <source>
        <dbReference type="SAM" id="SignalP"/>
    </source>
</evidence>
<dbReference type="Proteomes" id="UP000437446">
    <property type="component" value="Unassembled WGS sequence"/>
</dbReference>
<dbReference type="EMBL" id="WNCR01000003">
    <property type="protein sequence ID" value="MTU29079.1"/>
    <property type="molecule type" value="Genomic_DNA"/>
</dbReference>
<name>A0A351E0B7_9BACT</name>
<evidence type="ECO:0000313" key="11">
    <source>
        <dbReference type="EMBL" id="RHH77638.1"/>
    </source>
</evidence>
<dbReference type="EMBL" id="QRKC01000003">
    <property type="protein sequence ID" value="RHH77638.1"/>
    <property type="molecule type" value="Genomic_DNA"/>
</dbReference>
<dbReference type="Proteomes" id="UP001055114">
    <property type="component" value="Unassembled WGS sequence"/>
</dbReference>
<feature type="signal peptide" evidence="1">
    <location>
        <begin position="1"/>
        <end position="29"/>
    </location>
</feature>
<evidence type="ECO:0000313" key="9">
    <source>
        <dbReference type="EMBL" id="RGZ50349.1"/>
    </source>
</evidence>
<dbReference type="Proteomes" id="UP000286260">
    <property type="component" value="Unassembled WGS sequence"/>
</dbReference>
<comment type="caution">
    <text evidence="10">The sequence shown here is derived from an EMBL/GenBank/DDBJ whole genome shotgun (WGS) entry which is preliminary data.</text>
</comment>
<evidence type="ECO:0000313" key="6">
    <source>
        <dbReference type="EMBL" id="MTU70441.1"/>
    </source>
</evidence>
<evidence type="ECO:0000313" key="15">
    <source>
        <dbReference type="Proteomes" id="UP000286260"/>
    </source>
</evidence>
<evidence type="ECO:0000313" key="18">
    <source>
        <dbReference type="Proteomes" id="UP000448908"/>
    </source>
</evidence>
<dbReference type="STRING" id="46503.ERS852463_03228"/>
<evidence type="ECO:0000313" key="12">
    <source>
        <dbReference type="Proteomes" id="UP000261088"/>
    </source>
</evidence>
<dbReference type="GeneID" id="49205120"/>
<evidence type="ECO:0000259" key="2">
    <source>
        <dbReference type="Pfam" id="PF01261"/>
    </source>
</evidence>
<gene>
    <name evidence="3" type="ORF">CE91St3_11220</name>
    <name evidence="11" type="ORF">DW191_08760</name>
    <name evidence="10" type="ORF">DW828_07095</name>
    <name evidence="9" type="ORF">DW986_03590</name>
    <name evidence="8" type="ORF">DXB61_03005</name>
    <name evidence="4" type="ORF">GMD66_07585</name>
    <name evidence="5" type="ORF">GMD82_17420</name>
    <name evidence="6" type="ORF">GMD92_15545</name>
    <name evidence="7" type="ORF">GME02_02430</name>
</gene>
<accession>A0A351E0B7</accession>
<dbReference type="PANTHER" id="PTHR12110:SF41">
    <property type="entry name" value="INOSOSE DEHYDRATASE"/>
    <property type="match status" value="1"/>
</dbReference>
<dbReference type="Pfam" id="PF01261">
    <property type="entry name" value="AP_endonuc_2"/>
    <property type="match status" value="1"/>
</dbReference>
<protein>
    <submittedName>
        <fullName evidence="3 10">Sugar phosphate isomerase</fullName>
    </submittedName>
    <submittedName>
        <fullName evidence="4">TIM barrel protein</fullName>
    </submittedName>
</protein>
<dbReference type="Gene3D" id="3.20.20.150">
    <property type="entry name" value="Divalent-metal-dependent TIM barrel enzymes"/>
    <property type="match status" value="1"/>
</dbReference>
<dbReference type="InterPro" id="IPR036237">
    <property type="entry name" value="Xyl_isomerase-like_sf"/>
</dbReference>
<dbReference type="Proteomes" id="UP000482671">
    <property type="component" value="Unassembled WGS sequence"/>
</dbReference>
<evidence type="ECO:0000313" key="5">
    <source>
        <dbReference type="EMBL" id="MTU41187.1"/>
    </source>
</evidence>
<dbReference type="GO" id="GO:0016853">
    <property type="term" value="F:isomerase activity"/>
    <property type="evidence" value="ECO:0007669"/>
    <property type="project" value="UniProtKB-KW"/>
</dbReference>
<feature type="chain" id="PRO_5044584853" evidence="1">
    <location>
        <begin position="30"/>
        <end position="313"/>
    </location>
</feature>
<dbReference type="OrthoDB" id="9798407at2"/>
<dbReference type="EMBL" id="WNCN01000030">
    <property type="protein sequence ID" value="MTU41187.1"/>
    <property type="molecule type" value="Genomic_DNA"/>
</dbReference>
<dbReference type="Proteomes" id="UP000448908">
    <property type="component" value="Unassembled WGS sequence"/>
</dbReference>
<keyword evidence="16" id="KW-1185">Reference proteome</keyword>
<dbReference type="EMBL" id="QSII01000007">
    <property type="protein sequence ID" value="RHC87976.1"/>
    <property type="molecule type" value="Genomic_DNA"/>
</dbReference>
<evidence type="ECO:0000313" key="14">
    <source>
        <dbReference type="Proteomes" id="UP000285173"/>
    </source>
</evidence>
<dbReference type="EMBL" id="WNDA01000027">
    <property type="protein sequence ID" value="MTU70441.1"/>
    <property type="molecule type" value="Genomic_DNA"/>
</dbReference>
<dbReference type="PANTHER" id="PTHR12110">
    <property type="entry name" value="HYDROXYPYRUVATE ISOMERASE"/>
    <property type="match status" value="1"/>
</dbReference>
<evidence type="ECO:0000313" key="8">
    <source>
        <dbReference type="EMBL" id="RGN53852.1"/>
    </source>
</evidence>
<dbReference type="InterPro" id="IPR013022">
    <property type="entry name" value="Xyl_isomerase-like_TIM-brl"/>
</dbReference>
<dbReference type="Proteomes" id="UP000283732">
    <property type="component" value="Unassembled WGS sequence"/>
</dbReference>
<proteinExistence type="predicted"/>
<keyword evidence="10" id="KW-0413">Isomerase</keyword>
<sequence>MINRRNFLKNASLFTLGGLMAGKVGNAVAAQPATSAAFEATAAKNIGLQIYSLGDELYKDVPGGMKKLKKMGYQTIELAGYGKGKIRDIELMDFKKMADDAGITILSSHVNPPVREYTKDNLNTIKEYWKKTADDHAKLGVKYLVQPGQPSTRNVEETKFVCEVFNEAGKIVKAAGIPFGYHNHDMEFAKVVPGGTEMKFGRHNKGEKVYDIFLANTDPSLVFFEMDVYWAVMGQQDPVEYITKYADRIKVLHIKDRYVLGDSGMMNFEQIFKHFYANGHKDYFVEMEGTGSGHQFEGVKKSADYLLKSSFVK</sequence>
<reference evidence="3" key="3">
    <citation type="submission" date="2022-01" db="EMBL/GenBank/DDBJ databases">
        <title>Novel bile acid biosynthetic pathways are enriched in the microbiome of centenarians.</title>
        <authorList>
            <person name="Sato Y."/>
            <person name="Atarashi K."/>
            <person name="Plichta R.D."/>
            <person name="Arai Y."/>
            <person name="Sasajima S."/>
            <person name="Kearney M.S."/>
            <person name="Suda W."/>
            <person name="Takeshita K."/>
            <person name="Sasaki T."/>
            <person name="Okamoto S."/>
            <person name="Skelly N.A."/>
            <person name="Okamura Y."/>
            <person name="Vlamakis H."/>
            <person name="Li Y."/>
            <person name="Tanoue T."/>
            <person name="Takei H."/>
            <person name="Nittono H."/>
            <person name="Narushima S."/>
            <person name="Irie J."/>
            <person name="Itoh H."/>
            <person name="Moriya K."/>
            <person name="Sugiura Y."/>
            <person name="Suematsu M."/>
            <person name="Moritoki N."/>
            <person name="Shibata S."/>
            <person name="Littman R.D."/>
            <person name="Fischbach A.M."/>
            <person name="Uwamino Y."/>
            <person name="Inoue T."/>
            <person name="Honda A."/>
            <person name="Hattori M."/>
            <person name="Murai T."/>
            <person name="Xavier J.R."/>
            <person name="Hirose N."/>
            <person name="Honda K."/>
        </authorList>
    </citation>
    <scope>NUCLEOTIDE SEQUENCE</scope>
    <source>
        <strain evidence="3">CE91-St3</strain>
    </source>
</reference>
<dbReference type="InterPro" id="IPR050312">
    <property type="entry name" value="IolE/XylAMocC-like"/>
</dbReference>
<dbReference type="Proteomes" id="UP000285173">
    <property type="component" value="Unassembled WGS sequence"/>
</dbReference>
<dbReference type="SUPFAM" id="SSF51658">
    <property type="entry name" value="Xylose isomerase-like"/>
    <property type="match status" value="1"/>
</dbReference>
<feature type="domain" description="Xylose isomerase-like TIM barrel" evidence="2">
    <location>
        <begin position="66"/>
        <end position="306"/>
    </location>
</feature>
<keyword evidence="1" id="KW-0732">Signal</keyword>
<evidence type="ECO:0000313" key="17">
    <source>
        <dbReference type="Proteomes" id="UP000437446"/>
    </source>
</evidence>
<dbReference type="InterPro" id="IPR006311">
    <property type="entry name" value="TAT_signal"/>
</dbReference>
<dbReference type="RefSeq" id="WP_005635257.1">
    <property type="nucleotide sequence ID" value="NZ_BAABYG010000001.1"/>
</dbReference>
<evidence type="ECO:0000313" key="10">
    <source>
        <dbReference type="EMBL" id="RHC87976.1"/>
    </source>
</evidence>
<dbReference type="EMBL" id="WNDD01000002">
    <property type="protein sequence ID" value="MTV00542.1"/>
    <property type="molecule type" value="Genomic_DNA"/>
</dbReference>
<dbReference type="PROSITE" id="PS51318">
    <property type="entry name" value="TAT"/>
    <property type="match status" value="1"/>
</dbReference>
<dbReference type="AlphaFoldDB" id="A0A351E0B7"/>
<evidence type="ECO:0000313" key="3">
    <source>
        <dbReference type="EMBL" id="GKH71259.1"/>
    </source>
</evidence>
<dbReference type="EMBL" id="BQNZ01000001">
    <property type="protein sequence ID" value="GKH71259.1"/>
    <property type="molecule type" value="Genomic_DNA"/>
</dbReference>
<dbReference type="EMBL" id="QSUP01000002">
    <property type="protein sequence ID" value="RGN53852.1"/>
    <property type="molecule type" value="Genomic_DNA"/>
</dbReference>
<evidence type="ECO:0000313" key="4">
    <source>
        <dbReference type="EMBL" id="MTU29079.1"/>
    </source>
</evidence>